<dbReference type="AlphaFoldDB" id="A0A381V2U1"/>
<gene>
    <name evidence="2" type="ORF">METZ01_LOCUS87570</name>
</gene>
<dbReference type="InterPro" id="IPR017776">
    <property type="entry name" value="FeS_assembly_SufT_put"/>
</dbReference>
<dbReference type="InterPro" id="IPR052339">
    <property type="entry name" value="Fe-S_Maturation_MIP18"/>
</dbReference>
<dbReference type="NCBIfam" id="TIGR03406">
    <property type="entry name" value="FeS_long_SufT"/>
    <property type="match status" value="1"/>
</dbReference>
<protein>
    <recommendedName>
        <fullName evidence="1">MIP18 family-like domain-containing protein</fullName>
    </recommendedName>
</protein>
<dbReference type="Gene3D" id="3.30.300.130">
    <property type="entry name" value="Fe-S cluster assembly (FSCA)"/>
    <property type="match status" value="1"/>
</dbReference>
<dbReference type="SUPFAM" id="SSF117916">
    <property type="entry name" value="Fe-S cluster assembly (FSCA) domain-like"/>
    <property type="match status" value="1"/>
</dbReference>
<proteinExistence type="predicted"/>
<name>A0A381V2U1_9ZZZZ</name>
<dbReference type="Pfam" id="PF01883">
    <property type="entry name" value="FeS_assembly_P"/>
    <property type="match status" value="1"/>
</dbReference>
<accession>A0A381V2U1</accession>
<feature type="domain" description="MIP18 family-like" evidence="1">
    <location>
        <begin position="84"/>
        <end position="159"/>
    </location>
</feature>
<dbReference type="PANTHER" id="PTHR42831:SF1">
    <property type="entry name" value="FE-S PROTEIN MATURATION AUXILIARY FACTOR YITW"/>
    <property type="match status" value="1"/>
</dbReference>
<dbReference type="EMBL" id="UINC01007710">
    <property type="protein sequence ID" value="SVA34716.1"/>
    <property type="molecule type" value="Genomic_DNA"/>
</dbReference>
<dbReference type="InterPro" id="IPR034904">
    <property type="entry name" value="FSCA_dom_sf"/>
</dbReference>
<sequence length="183" mass="20343">MDFSNEIITVVRDCEAILIPSGDPIKLLEGTRVRITQALGGDYTLFVNGNLAKISGKDADAIGMKQEEVEKPAVKFKPGDSVEEESVWKQLRTVYDPEIPVNIVELGLVYDLEITHQDKGYFVKIKMTLTAPGCGMGPAIAQDAEYKIRSIPGVNDVLVEIVWEPLWNRDMMTDEAKLQLGMM</sequence>
<evidence type="ECO:0000259" key="1">
    <source>
        <dbReference type="Pfam" id="PF01883"/>
    </source>
</evidence>
<organism evidence="2">
    <name type="scientific">marine metagenome</name>
    <dbReference type="NCBI Taxonomy" id="408172"/>
    <lineage>
        <taxon>unclassified sequences</taxon>
        <taxon>metagenomes</taxon>
        <taxon>ecological metagenomes</taxon>
    </lineage>
</organism>
<dbReference type="PANTHER" id="PTHR42831">
    <property type="entry name" value="FE-S PROTEIN MATURATION AUXILIARY FACTOR YITW"/>
    <property type="match status" value="1"/>
</dbReference>
<reference evidence="2" key="1">
    <citation type="submission" date="2018-05" db="EMBL/GenBank/DDBJ databases">
        <authorList>
            <person name="Lanie J.A."/>
            <person name="Ng W.-L."/>
            <person name="Kazmierczak K.M."/>
            <person name="Andrzejewski T.M."/>
            <person name="Davidsen T.M."/>
            <person name="Wayne K.J."/>
            <person name="Tettelin H."/>
            <person name="Glass J.I."/>
            <person name="Rusch D."/>
            <person name="Podicherti R."/>
            <person name="Tsui H.-C.T."/>
            <person name="Winkler M.E."/>
        </authorList>
    </citation>
    <scope>NUCLEOTIDE SEQUENCE</scope>
</reference>
<evidence type="ECO:0000313" key="2">
    <source>
        <dbReference type="EMBL" id="SVA34716.1"/>
    </source>
</evidence>
<dbReference type="InterPro" id="IPR002744">
    <property type="entry name" value="MIP18-like"/>
</dbReference>